<dbReference type="SMART" id="SM00857">
    <property type="entry name" value="Resolvase"/>
    <property type="match status" value="1"/>
</dbReference>
<dbReference type="Pfam" id="PF07508">
    <property type="entry name" value="Recombinase"/>
    <property type="match status" value="1"/>
</dbReference>
<dbReference type="InterPro" id="IPR011109">
    <property type="entry name" value="DNA_bind_recombinase_dom"/>
</dbReference>
<dbReference type="InterPro" id="IPR025827">
    <property type="entry name" value="Zn_ribbon_recom_dom"/>
</dbReference>
<dbReference type="InterPro" id="IPR050639">
    <property type="entry name" value="SSR_resolvase"/>
</dbReference>
<evidence type="ECO:0000259" key="1">
    <source>
        <dbReference type="PROSITE" id="PS51737"/>
    </source>
</evidence>
<dbReference type="Proteomes" id="UP001501447">
    <property type="component" value="Unassembled WGS sequence"/>
</dbReference>
<proteinExistence type="predicted"/>
<dbReference type="PANTHER" id="PTHR30461:SF23">
    <property type="entry name" value="DNA RECOMBINASE-RELATED"/>
    <property type="match status" value="1"/>
</dbReference>
<name>A0ABP6CUT1_9ACTN</name>
<dbReference type="SUPFAM" id="SSF53041">
    <property type="entry name" value="Resolvase-like"/>
    <property type="match status" value="1"/>
</dbReference>
<dbReference type="InterPro" id="IPR038109">
    <property type="entry name" value="DNA_bind_recomb_sf"/>
</dbReference>
<accession>A0ABP6CUT1</accession>
<dbReference type="Gene3D" id="3.90.1750.20">
    <property type="entry name" value="Putative Large Serine Recombinase, Chain B, Domain 2"/>
    <property type="match status" value="1"/>
</dbReference>
<gene>
    <name evidence="2" type="ORF">GCM10009863_46540</name>
</gene>
<dbReference type="Pfam" id="PF13408">
    <property type="entry name" value="Zn_ribbon_recom"/>
    <property type="match status" value="1"/>
</dbReference>
<evidence type="ECO:0000313" key="2">
    <source>
        <dbReference type="EMBL" id="GAA2626420.1"/>
    </source>
</evidence>
<protein>
    <submittedName>
        <fullName evidence="2">Recombinase family protein</fullName>
    </submittedName>
</protein>
<organism evidence="2 3">
    <name type="scientific">Streptomyces axinellae</name>
    <dbReference type="NCBI Taxonomy" id="552788"/>
    <lineage>
        <taxon>Bacteria</taxon>
        <taxon>Bacillati</taxon>
        <taxon>Actinomycetota</taxon>
        <taxon>Actinomycetes</taxon>
        <taxon>Kitasatosporales</taxon>
        <taxon>Streptomycetaceae</taxon>
        <taxon>Streptomyces</taxon>
    </lineage>
</organism>
<dbReference type="Gene3D" id="3.40.50.1390">
    <property type="entry name" value="Resolvase, N-terminal catalytic domain"/>
    <property type="match status" value="1"/>
</dbReference>
<reference evidence="3" key="1">
    <citation type="journal article" date="2019" name="Int. J. Syst. Evol. Microbiol.">
        <title>The Global Catalogue of Microorganisms (GCM) 10K type strain sequencing project: providing services to taxonomists for standard genome sequencing and annotation.</title>
        <authorList>
            <consortium name="The Broad Institute Genomics Platform"/>
            <consortium name="The Broad Institute Genome Sequencing Center for Infectious Disease"/>
            <person name="Wu L."/>
            <person name="Ma J."/>
        </authorList>
    </citation>
    <scope>NUCLEOTIDE SEQUENCE [LARGE SCALE GENOMIC DNA]</scope>
    <source>
        <strain evidence="3">JCM 16373</strain>
    </source>
</reference>
<comment type="caution">
    <text evidence="2">The sequence shown here is derived from an EMBL/GenBank/DDBJ whole genome shotgun (WGS) entry which is preliminary data.</text>
</comment>
<dbReference type="PANTHER" id="PTHR30461">
    <property type="entry name" value="DNA-INVERTASE FROM LAMBDOID PROPHAGE"/>
    <property type="match status" value="1"/>
</dbReference>
<dbReference type="InterPro" id="IPR036162">
    <property type="entry name" value="Resolvase-like_N_sf"/>
</dbReference>
<sequence>MPPMNRPTRFAFAGRCSTEDLQDPETSRNWQLTRARTLIEPTGGEIVTEYFDSGHSRALPWQRRPRAAELLRDLRDPQRPFDAVVIGEPQRTFYGNQFGNTFPLFVHFGIPLWVPEVGGPIDPENEAHDLVMSVFGGMSKGERNRIKVRVHTAMSAQAQIEGRYLGGRPPYSYLLADAGPHPNSAKAADGKRLHKLDPDPVAAPVVRRIFREYLRGNGMYAIAESLTRDGVLCPSAHDRARNPHRDGHAWSKGAVRTILMNPRYTGHQVWNKQHKKEILLDIDDVTLGHRTQLTWNSHDKWIWSAEPVHEPLVPMADFQAAQAQQERRRNIAGVERKVGPTKRSYALRGLLRCGQCDRKMQGNYNRGLPHYRCRYPAEYAHSASLPHPLAVYVRESALLPSLDAWLVRVFAPGRLKQTLKALHQAQTTASSAPDPALEAAHRTVADCERRIDRYRVAIDAGTDPALVTEWINQATADRNAAQRQIAAVTATTATPAKSPRPLTEEQIAQIIKDLGDLTDRLQQAAPERKAPLYKAFGLSLTYDHSKRAVTVESRPESLCTACAYGACPRGDSNPHAR</sequence>
<feature type="domain" description="Recombinase" evidence="1">
    <location>
        <begin position="170"/>
        <end position="331"/>
    </location>
</feature>
<evidence type="ECO:0000313" key="3">
    <source>
        <dbReference type="Proteomes" id="UP001501447"/>
    </source>
</evidence>
<dbReference type="PROSITE" id="PS51737">
    <property type="entry name" value="RECOMBINASE_DNA_BIND"/>
    <property type="match status" value="1"/>
</dbReference>
<dbReference type="InterPro" id="IPR006119">
    <property type="entry name" value="Resolv_N"/>
</dbReference>
<keyword evidence="3" id="KW-1185">Reference proteome</keyword>
<dbReference type="Pfam" id="PF00239">
    <property type="entry name" value="Resolvase"/>
    <property type="match status" value="1"/>
</dbReference>
<dbReference type="EMBL" id="BAAARJ010000016">
    <property type="protein sequence ID" value="GAA2626420.1"/>
    <property type="molecule type" value="Genomic_DNA"/>
</dbReference>